<dbReference type="SUPFAM" id="SSF52540">
    <property type="entry name" value="P-loop containing nucleoside triphosphate hydrolases"/>
    <property type="match status" value="1"/>
</dbReference>
<evidence type="ECO:0000259" key="3">
    <source>
        <dbReference type="Pfam" id="PF25472"/>
    </source>
</evidence>
<evidence type="ECO:0000259" key="2">
    <source>
        <dbReference type="Pfam" id="PF12458"/>
    </source>
</evidence>
<dbReference type="RefSeq" id="WP_011922896.1">
    <property type="nucleotide sequence ID" value="NC_009444.1"/>
</dbReference>
<feature type="domain" description="ATPase AAA-type core" evidence="1">
    <location>
        <begin position="1295"/>
        <end position="1336"/>
    </location>
</feature>
<dbReference type="InterPro" id="IPR003959">
    <property type="entry name" value="ATPase_AAA_core"/>
</dbReference>
<evidence type="ECO:0008006" key="6">
    <source>
        <dbReference type="Google" id="ProtNLM"/>
    </source>
</evidence>
<accession>A4V7I2</accession>
<evidence type="ECO:0000259" key="1">
    <source>
        <dbReference type="Pfam" id="PF00004"/>
    </source>
</evidence>
<sequence length="1748" mass="194216">MSDLQNQTTTPAALDQAVAEGGAYEVLSKRLKDQGHRLTVAADSLNTQRLAEFGETQMKVLGRVRIRTENNCTARDIVRVGDSLLFGYNVFIGLKQDTAVGDVFSLYKLAGTEAGYEAEPVPIADSFLSQPAFVRDFTELYNYYKSTKLLQLAVRDEKLLASFQIGEKLTDIRVFRWALTEAGNKVTYIDSRGAQDMLLPAQFDFEWQKSSRDMVVTGKHGHINILNTVFVDTIGGDLTIKIENNTQSGEGIYSEPVNDPNQSLSDGQFEYARLGSLLLLKILPYRETEWRFIVFNTVTRKALRIDAIGQACLQLPEDHGIIFPGGYYLQNGDHKTFDQDMKGMRFKRAVRSPNGEDVQYSFYEPVHGRSALLTYNMISRSLQNPLLGHGYARLEDGRMVIFSAEGSEPTRIHPMVVWATPFYTDEFAASQAPRDGFIGRIGNADLVRGISDLHELVRDIETPAVSVQRYSKLCESTRKILDAYHWLNSPEVQGLGSLLHDVSETGEQILDEFEKVQSIRNQSDKALADAVTAQKKLLLRVRAGGWKAVQEYVDALNDLGKHRGHLLTIRDLRYIDTTQVDSLESELLLAQDQLGISTATFLASAAALKPFSTQLETLEAQALAALTVVQIKEPLEGLAKMAGDLDMLSKLMASLKIDDATQRTEIVDAISEIYSRLNQARAKADKNRKSFGSTEAIAQFGAQFKLFGQAITNALQLATDPERCDDELSRLTVQLEELESQFGEHEEFLTSILDKRQEMIETFESHKQSLLDERNQRAQAVIDASSRIIESLPRRVARLESMDELNAFFASDPLVLKIKDMASRLRQLKDTVKADDVESGLKAARDQAVRSLRDKTELFDEGGNVIKLGPRHRFSVNTQELDLTLMPRGDTLNLHLTGTDFMEPLESAELLDLRPFWTANLESESSTLYRGEYLAGLVLEAAEAGRDGFNIEMLEALIQSPEELAKAIRDFAAPRYKEGYQKGIHDHDAALILIQLLPLRAAAGNLRYGPDARALAALAWASALNTDALSAKQWCELSRSARQIRETFGTSDSFADVTPVIATWLGVFLAKHTIPATGFLCSQAAEYLTETLDSTDAPVTFSSYAKSLHDQLKAHLEQTETWNDFIGTIEALDGDIGAVLSLCIRWFAGFVGSDAALAHLKPFIREAAVISLLPNDLRLFSNAEYRSQVTGLLGDHELIQGGGLVVSADDFSDRFARHAVEYLPQLQKYQALRQSILLAEKASLRLSEFKARPLSSFVRNKLINDVYLSVIGDNLAKQMGTVGENKRTDLMGMLMLISPPGYGKTTLMEYVASRLGLIFMKINGPALGHEVRSLDPAQAPDATSRQELEKLNLSLRMGNNVMLYVDDIQHTNPEFLQKFISLCDGTRRIEGVWKGVTKTYDMRGKKFCVVMSGNPYTETGEVFKIPDMLANRADIYNLGDTLGGMEDVFALSYIENSLTSNSVLAPLATRDMKDLYLFVDNAQGKAFTASDLSHAYSAAEVNEITDVLRRLLQIRDVVMAVNKQYIESAAQADKYRTEPPFKLQGSYRNMNKMAEKVSAVMNAQELLQVVADHYQGESQLLSAGSEENLLKLQEIRGLLTPDQASRWAQIKRDFQRSKAMGGDEDVGVRVVAQLHDIGESLKALGSSPKPDENGQPPIPWSELISRLGAIVEAQQPQVTVENQPSPQLVAVLTALHETIESSFVPMLQVLDKKLEIDLSGLDRLKVVGEDVKRLRDLVEKAAAIDGME</sequence>
<protein>
    <recommendedName>
        <fullName evidence="6">DNA repair protein</fullName>
    </recommendedName>
</protein>
<gene>
    <name evidence="4" type="ordered locus">pQBR0087</name>
</gene>
<feature type="domain" description="DUF3686" evidence="2">
    <location>
        <begin position="39"/>
        <end position="485"/>
    </location>
</feature>
<dbReference type="Proteomes" id="UP000002332">
    <property type="component" value="Plasmid pQBR103"/>
</dbReference>
<dbReference type="InterPro" id="IPR020958">
    <property type="entry name" value="DUF3686"/>
</dbReference>
<dbReference type="Gene3D" id="3.40.50.300">
    <property type="entry name" value="P-loop containing nucleotide triphosphate hydrolases"/>
    <property type="match status" value="1"/>
</dbReference>
<dbReference type="EMBL" id="AM235768">
    <property type="protein sequence ID" value="CAM96119.1"/>
    <property type="molecule type" value="Genomic_DNA"/>
</dbReference>
<reference evidence="4 5" key="1">
    <citation type="journal article" date="2007" name="ISME J.">
        <title>Sequence-based analysis of pQBR103; a representative of a unique, transfer-proficient mega plasmid resident in the microbial community of sugar beet.</title>
        <authorList>
            <person name="Tett A."/>
            <person name="Spiers A.J."/>
            <person name="Crossman L.C."/>
            <person name="Ager D."/>
            <person name="Ciric L."/>
            <person name="Dow J.M."/>
            <person name="Fry J.C."/>
            <person name="Harris D."/>
            <person name="Lilley A."/>
            <person name="Oliver A."/>
            <person name="Parkhill J."/>
            <person name="Quail M.A."/>
            <person name="Rainey P.B."/>
            <person name="Saunders N.J."/>
            <person name="Seeger K."/>
            <person name="Snyder L.A.S."/>
            <person name="Squares R."/>
            <person name="Thomas C.M."/>
            <person name="Turner S.L."/>
            <person name="Zhang X.-X."/>
            <person name="Field D."/>
            <person name="Bailey M.J."/>
        </authorList>
    </citation>
    <scope>NUCLEOTIDE SEQUENCE [LARGE SCALE GENOMIC DNA]</scope>
    <source>
        <strain evidence="4 5">SBW25</strain>
    </source>
</reference>
<keyword evidence="4" id="KW-0614">Plasmid</keyword>
<dbReference type="InterPro" id="IPR057224">
    <property type="entry name" value="DUF7902"/>
</dbReference>
<dbReference type="PATRIC" id="fig|216595.4.peg.55"/>
<dbReference type="Pfam" id="PF00004">
    <property type="entry name" value="AAA"/>
    <property type="match status" value="1"/>
</dbReference>
<evidence type="ECO:0000313" key="5">
    <source>
        <dbReference type="Proteomes" id="UP000002332"/>
    </source>
</evidence>
<dbReference type="InterPro" id="IPR027417">
    <property type="entry name" value="P-loop_NTPase"/>
</dbReference>
<feature type="domain" description="DUF7902" evidence="3">
    <location>
        <begin position="607"/>
        <end position="690"/>
    </location>
</feature>
<dbReference type="GO" id="GO:0016887">
    <property type="term" value="F:ATP hydrolysis activity"/>
    <property type="evidence" value="ECO:0007669"/>
    <property type="project" value="InterPro"/>
</dbReference>
<dbReference type="GO" id="GO:0005524">
    <property type="term" value="F:ATP binding"/>
    <property type="evidence" value="ECO:0007669"/>
    <property type="project" value="InterPro"/>
</dbReference>
<dbReference type="Pfam" id="PF25472">
    <property type="entry name" value="DUF7902"/>
    <property type="match status" value="1"/>
</dbReference>
<proteinExistence type="predicted"/>
<name>A4V7I2_PSEFS</name>
<evidence type="ECO:0000313" key="4">
    <source>
        <dbReference type="EMBL" id="CAM96119.1"/>
    </source>
</evidence>
<organism evidence="4 5">
    <name type="scientific">Pseudomonas fluorescens (strain SBW25)</name>
    <dbReference type="NCBI Taxonomy" id="216595"/>
    <lineage>
        <taxon>Bacteria</taxon>
        <taxon>Pseudomonadati</taxon>
        <taxon>Pseudomonadota</taxon>
        <taxon>Gammaproteobacteria</taxon>
        <taxon>Pseudomonadales</taxon>
        <taxon>Pseudomonadaceae</taxon>
        <taxon>Pseudomonas</taxon>
    </lineage>
</organism>
<geneLocation type="plasmid" evidence="4 5">
    <name>pQBR103</name>
</geneLocation>
<dbReference type="Pfam" id="PF12458">
    <property type="entry name" value="DUF3686"/>
    <property type="match status" value="1"/>
</dbReference>